<protein>
    <recommendedName>
        <fullName evidence="1">DUF5641 domain-containing protein</fullName>
    </recommendedName>
</protein>
<gene>
    <name evidence="2" type="ORF">LAZ67_5003996</name>
</gene>
<keyword evidence="3" id="KW-1185">Reference proteome</keyword>
<reference evidence="2 3" key="1">
    <citation type="submission" date="2022-01" db="EMBL/GenBank/DDBJ databases">
        <title>A chromosomal length assembly of Cordylochernes scorpioides.</title>
        <authorList>
            <person name="Zeh D."/>
            <person name="Zeh J."/>
        </authorList>
    </citation>
    <scope>NUCLEOTIDE SEQUENCE [LARGE SCALE GENOMIC DNA]</scope>
    <source>
        <strain evidence="2">IN4F17</strain>
        <tissue evidence="2">Whole Body</tissue>
    </source>
</reference>
<feature type="domain" description="DUF5641" evidence="1">
    <location>
        <begin position="1"/>
        <end position="44"/>
    </location>
</feature>
<name>A0ABY6KKS0_9ARAC</name>
<proteinExistence type="predicted"/>
<dbReference type="Pfam" id="PF18701">
    <property type="entry name" value="DUF5641"/>
    <property type="match status" value="1"/>
</dbReference>
<dbReference type="InterPro" id="IPR040676">
    <property type="entry name" value="DUF5641"/>
</dbReference>
<organism evidence="2 3">
    <name type="scientific">Cordylochernes scorpioides</name>
    <dbReference type="NCBI Taxonomy" id="51811"/>
    <lineage>
        <taxon>Eukaryota</taxon>
        <taxon>Metazoa</taxon>
        <taxon>Ecdysozoa</taxon>
        <taxon>Arthropoda</taxon>
        <taxon>Chelicerata</taxon>
        <taxon>Arachnida</taxon>
        <taxon>Pseudoscorpiones</taxon>
        <taxon>Cheliferoidea</taxon>
        <taxon>Chernetidae</taxon>
        <taxon>Cordylochernes</taxon>
    </lineage>
</organism>
<evidence type="ECO:0000313" key="2">
    <source>
        <dbReference type="EMBL" id="UYV68353.1"/>
    </source>
</evidence>
<accession>A0ABY6KKS0</accession>
<evidence type="ECO:0000259" key="1">
    <source>
        <dbReference type="Pfam" id="PF18701"/>
    </source>
</evidence>
<dbReference type="Proteomes" id="UP001235939">
    <property type="component" value="Chromosome 05"/>
</dbReference>
<evidence type="ECO:0000313" key="3">
    <source>
        <dbReference type="Proteomes" id="UP001235939"/>
    </source>
</evidence>
<sequence>MPPARWLMGRVVETYPGKDGLVRVVSVRTPVGVLRGPLVRLVLLPVALPELDMIHQLGEECWSLIYYYSARRIHLYRHDFISIDGDLISIDGDLISIDGDLISIDDDFISIDRDFISIDMITSL</sequence>
<dbReference type="EMBL" id="CP092867">
    <property type="protein sequence ID" value="UYV68353.1"/>
    <property type="molecule type" value="Genomic_DNA"/>
</dbReference>